<dbReference type="RefSeq" id="WP_185059446.1">
    <property type="nucleotide sequence ID" value="NZ_BAABJP010000015.1"/>
</dbReference>
<keyword evidence="5" id="KW-1185">Reference proteome</keyword>
<protein>
    <recommendedName>
        <fullName evidence="3">Right handed beta helix domain-containing protein</fullName>
    </recommendedName>
</protein>
<feature type="region of interest" description="Disordered" evidence="1">
    <location>
        <begin position="225"/>
        <end position="326"/>
    </location>
</feature>
<dbReference type="InterPro" id="IPR039448">
    <property type="entry name" value="Beta_helix"/>
</dbReference>
<reference evidence="5" key="1">
    <citation type="journal article" date="2019" name="Int. J. Syst. Evol. Microbiol.">
        <title>The Global Catalogue of Microorganisms (GCM) 10K type strain sequencing project: providing services to taxonomists for standard genome sequencing and annotation.</title>
        <authorList>
            <consortium name="The Broad Institute Genomics Platform"/>
            <consortium name="The Broad Institute Genome Sequencing Center for Infectious Disease"/>
            <person name="Wu L."/>
            <person name="Ma J."/>
        </authorList>
    </citation>
    <scope>NUCLEOTIDE SEQUENCE [LARGE SCALE GENOMIC DNA]</scope>
    <source>
        <strain evidence="5">JCM 18303</strain>
    </source>
</reference>
<evidence type="ECO:0000313" key="5">
    <source>
        <dbReference type="Proteomes" id="UP001428817"/>
    </source>
</evidence>
<dbReference type="SMART" id="SM00710">
    <property type="entry name" value="PbH1"/>
    <property type="match status" value="2"/>
</dbReference>
<keyword evidence="2" id="KW-0732">Signal</keyword>
<proteinExistence type="predicted"/>
<sequence>MSRPVPAATALAVIALLAGGCAVPAIPPYAPPPAIESPPREVPAPANCTRTLTDADSAQGALDRADPGERLCLRGEFPPGTELRLDRSGSPGEPIELMSGGSTVASVTVIADHVLVDGLNTRGGAGIHAEGTDIVIRNNDVRGADGDGIECAPCVHAAVVDNTVSGVGGTGVQVAGRDIAVINNDIRGTGRMAQPDSDGVRFFGVNLNIENNRVHDIGRRSCFRTFPGPSLSSRGRSPDADSDEPSRSSDPDPGSDPDRGSGPDSGERGSDEGGSDRDSDGSGSDERGSDRGGSGGSGSDEGGSDEGGSNERGSDEGGAGSSASRTAAAVRATYGVTVQRNRCVDADEWCLLASGTEGSNLGAQATIQFLNNYCQTGSTEGVRLEAYPNVVVRGTTFAADYRTAVLAERGATGVKLSDNILLGTFGLSQLDETSRPGFAESNNLNK</sequence>
<organism evidence="4 5">
    <name type="scientific">Pseudonocardia eucalypti</name>
    <dbReference type="NCBI Taxonomy" id="648755"/>
    <lineage>
        <taxon>Bacteria</taxon>
        <taxon>Bacillati</taxon>
        <taxon>Actinomycetota</taxon>
        <taxon>Actinomycetes</taxon>
        <taxon>Pseudonocardiales</taxon>
        <taxon>Pseudonocardiaceae</taxon>
        <taxon>Pseudonocardia</taxon>
    </lineage>
</organism>
<dbReference type="EMBL" id="BAABJP010000015">
    <property type="protein sequence ID" value="GAA5156980.1"/>
    <property type="molecule type" value="Genomic_DNA"/>
</dbReference>
<feature type="chain" id="PRO_5045313955" description="Right handed beta helix domain-containing protein" evidence="2">
    <location>
        <begin position="26"/>
        <end position="446"/>
    </location>
</feature>
<comment type="caution">
    <text evidence="4">The sequence shown here is derived from an EMBL/GenBank/DDBJ whole genome shotgun (WGS) entry which is preliminary data.</text>
</comment>
<evidence type="ECO:0000313" key="4">
    <source>
        <dbReference type="EMBL" id="GAA5156980.1"/>
    </source>
</evidence>
<dbReference type="SUPFAM" id="SSF51126">
    <property type="entry name" value="Pectin lyase-like"/>
    <property type="match status" value="1"/>
</dbReference>
<evidence type="ECO:0000256" key="1">
    <source>
        <dbReference type="SAM" id="MobiDB-lite"/>
    </source>
</evidence>
<dbReference type="Gene3D" id="2.160.20.10">
    <property type="entry name" value="Single-stranded right-handed beta-helix, Pectin lyase-like"/>
    <property type="match status" value="1"/>
</dbReference>
<dbReference type="InterPro" id="IPR011050">
    <property type="entry name" value="Pectin_lyase_fold/virulence"/>
</dbReference>
<dbReference type="Pfam" id="PF13229">
    <property type="entry name" value="Beta_helix"/>
    <property type="match status" value="1"/>
</dbReference>
<feature type="signal peptide" evidence="2">
    <location>
        <begin position="1"/>
        <end position="25"/>
    </location>
</feature>
<feature type="compositionally biased region" description="Gly residues" evidence="1">
    <location>
        <begin position="291"/>
        <end position="301"/>
    </location>
</feature>
<evidence type="ECO:0000259" key="3">
    <source>
        <dbReference type="Pfam" id="PF13229"/>
    </source>
</evidence>
<name>A0ABP9Q5U6_9PSEU</name>
<feature type="domain" description="Right handed beta helix" evidence="3">
    <location>
        <begin position="124"/>
        <end position="219"/>
    </location>
</feature>
<evidence type="ECO:0000256" key="2">
    <source>
        <dbReference type="SAM" id="SignalP"/>
    </source>
</evidence>
<gene>
    <name evidence="4" type="ORF">GCM10023321_34260</name>
</gene>
<feature type="compositionally biased region" description="Basic and acidic residues" evidence="1">
    <location>
        <begin position="236"/>
        <end position="290"/>
    </location>
</feature>
<dbReference type="PROSITE" id="PS51257">
    <property type="entry name" value="PROKAR_LIPOPROTEIN"/>
    <property type="match status" value="1"/>
</dbReference>
<dbReference type="InterPro" id="IPR012334">
    <property type="entry name" value="Pectin_lyas_fold"/>
</dbReference>
<dbReference type="Proteomes" id="UP001428817">
    <property type="component" value="Unassembled WGS sequence"/>
</dbReference>
<accession>A0ABP9Q5U6</accession>
<dbReference type="InterPro" id="IPR006626">
    <property type="entry name" value="PbH1"/>
</dbReference>